<reference evidence="9" key="2">
    <citation type="submission" date="2025-08" db="UniProtKB">
        <authorList>
            <consortium name="RefSeq"/>
        </authorList>
    </citation>
    <scope>IDENTIFICATION</scope>
    <source>
        <tissue evidence="9">Leaves</tissue>
    </source>
</reference>
<evidence type="ECO:0000256" key="5">
    <source>
        <dbReference type="ARBA" id="ARBA00023242"/>
    </source>
</evidence>
<name>A0ABM4X141_COFAR</name>
<evidence type="ECO:0000259" key="7">
    <source>
        <dbReference type="PROSITE" id="PS50863"/>
    </source>
</evidence>
<keyword evidence="8" id="KW-1185">Reference proteome</keyword>
<dbReference type="PROSITE" id="PS50863">
    <property type="entry name" value="B3"/>
    <property type="match status" value="1"/>
</dbReference>
<dbReference type="PANTHER" id="PTHR31140:SF81">
    <property type="entry name" value="B3 DOMAIN-CONTAINING TRANSCRIPTION FACTOR ABI3"/>
    <property type="match status" value="1"/>
</dbReference>
<evidence type="ECO:0000256" key="1">
    <source>
        <dbReference type="ARBA" id="ARBA00004123"/>
    </source>
</evidence>
<keyword evidence="3" id="KW-0238">DNA-binding</keyword>
<dbReference type="CDD" id="cd10015">
    <property type="entry name" value="BfiI_C_EcoRII_N_B3"/>
    <property type="match status" value="1"/>
</dbReference>
<evidence type="ECO:0000256" key="6">
    <source>
        <dbReference type="SAM" id="MobiDB-lite"/>
    </source>
</evidence>
<dbReference type="GeneID" id="113696126"/>
<keyword evidence="4" id="KW-0804">Transcription</keyword>
<feature type="region of interest" description="Disordered" evidence="6">
    <location>
        <begin position="231"/>
        <end position="290"/>
    </location>
</feature>
<evidence type="ECO:0000256" key="3">
    <source>
        <dbReference type="ARBA" id="ARBA00023125"/>
    </source>
</evidence>
<feature type="region of interest" description="Disordered" evidence="6">
    <location>
        <begin position="668"/>
        <end position="687"/>
    </location>
</feature>
<dbReference type="Gene3D" id="2.40.330.10">
    <property type="entry name" value="DNA-binding pseudobarrel domain"/>
    <property type="match status" value="1"/>
</dbReference>
<dbReference type="InterPro" id="IPR003340">
    <property type="entry name" value="B3_DNA-bd"/>
</dbReference>
<dbReference type="Pfam" id="PF02362">
    <property type="entry name" value="B3"/>
    <property type="match status" value="1"/>
</dbReference>
<comment type="subcellular location">
    <subcellularLocation>
        <location evidence="1">Nucleus</location>
    </subcellularLocation>
</comment>
<feature type="region of interest" description="Disordered" evidence="6">
    <location>
        <begin position="107"/>
        <end position="135"/>
    </location>
</feature>
<accession>A0ABM4X141</accession>
<dbReference type="PANTHER" id="PTHR31140">
    <property type="entry name" value="B3 DOMAIN-CONTAINING TRANSCRIPTION FACTOR ABI3"/>
    <property type="match status" value="1"/>
</dbReference>
<feature type="compositionally biased region" description="Basic and acidic residues" evidence="6">
    <location>
        <begin position="241"/>
        <end position="252"/>
    </location>
</feature>
<reference evidence="8" key="1">
    <citation type="journal article" date="2025" name="Foods">
        <title>Unveiling the Microbial Signatures of Arabica Coffee Cherries: Insights into Ripeness Specific Diversity, Functional Traits, and Implications for Quality and Safety.</title>
        <authorList>
            <consortium name="RefSeq"/>
            <person name="Tenea G.N."/>
            <person name="Cifuentes V."/>
            <person name="Reyes P."/>
            <person name="Cevallos-Vallejos M."/>
        </authorList>
    </citation>
    <scope>NUCLEOTIDE SEQUENCE [LARGE SCALE GENOMIC DNA]</scope>
</reference>
<evidence type="ECO:0000256" key="4">
    <source>
        <dbReference type="ARBA" id="ARBA00023163"/>
    </source>
</evidence>
<feature type="region of interest" description="Disordered" evidence="6">
    <location>
        <begin position="1"/>
        <end position="20"/>
    </location>
</feature>
<organism evidence="8 9">
    <name type="scientific">Coffea arabica</name>
    <name type="common">Arabian coffee</name>
    <dbReference type="NCBI Taxonomy" id="13443"/>
    <lineage>
        <taxon>Eukaryota</taxon>
        <taxon>Viridiplantae</taxon>
        <taxon>Streptophyta</taxon>
        <taxon>Embryophyta</taxon>
        <taxon>Tracheophyta</taxon>
        <taxon>Spermatophyta</taxon>
        <taxon>Magnoliopsida</taxon>
        <taxon>eudicotyledons</taxon>
        <taxon>Gunneridae</taxon>
        <taxon>Pentapetalae</taxon>
        <taxon>asterids</taxon>
        <taxon>lamiids</taxon>
        <taxon>Gentianales</taxon>
        <taxon>Rubiaceae</taxon>
        <taxon>Ixoroideae</taxon>
        <taxon>Gardenieae complex</taxon>
        <taxon>Bertiereae - Coffeeae clade</taxon>
        <taxon>Coffeeae</taxon>
        <taxon>Coffea</taxon>
    </lineage>
</organism>
<protein>
    <submittedName>
        <fullName evidence="9">B3 domain-containing transcription factor ABI3</fullName>
    </submittedName>
</protein>
<dbReference type="InterPro" id="IPR044800">
    <property type="entry name" value="LEC2-like"/>
</dbReference>
<feature type="compositionally biased region" description="Low complexity" evidence="6">
    <location>
        <begin position="124"/>
        <end position="135"/>
    </location>
</feature>
<sequence length="840" mass="93121">MSKNASEALQAGDDGDGLIKGMDVIMEESAFPATAFDDDEDHMKQDEQVMSVNGGCGEREIWFGRDHRGHDQDNSLLDDDDNDADVNNDPCSLFYTDFPPIPDFPCMSSSSSSSSTPLPARAVASTSSSSSSSSSSAATSWAVFKSEADDSFHPNSEAEMQRYHPLERQCDEVVNAAAPAAALSSTASMEILPLPDDYCSNRDMNCMNAMENFGYMDLLDNSDIWDPCSIFESENVNPPQQDHDHQFQERKPASSACATPNHQEDQIQAPSQHHQPLEEDGNDNGNDGGLYFLQGNSELGVIFLEWLKQNKDHISAEDMRSIKLKRSTIDCASKRLGSTKEGKKQLLKLILEWVEQYQLHKRRATEMGSRAAADFDPISYHYHERAPAAAAAHETINPNPNPSPTTTDLINCKSVVPCSHQDPSTACLSPSPSPWVPPAPPCESCPNSLAAPFPPTMGGYARDPYSSAAAATVAVPVPVSNQTMNNANLYLVPAEYHQPTDSPQSWSGPYSMPQAQYNPFPDNTKLPVSGSQAQALYANPYPYQVFDGGSGERLVRYGSSATKEARKKRMARQRRISLHQYRHHHSHHHHTHQNQPQSLVNEQHATRIPAVGDDCTSNSRANPGNWIYWSPAVPPPAPAPMASTMPPLVSSDKPSHRQAPTQPVDRAYLQPQQNHQRQVPSSDRKQSWKTEKNLKFLLQKVLKQSDVGNLGRIVLPKKEAETHLPELESRDGIPIALEDIGTSNVWNMRYRFWPNNKSRMYLLENTGDFVRVNGLQEGDFIVIYSDTKCGKYLIRGVKVRQPGSKSEAKKPARRNQRNVPQAANNFAFASFKQTVKRTTN</sequence>
<gene>
    <name evidence="9" type="primary">LOC113696126</name>
</gene>
<dbReference type="SMART" id="SM01019">
    <property type="entry name" value="B3"/>
    <property type="match status" value="1"/>
</dbReference>
<feature type="domain" description="TF-B3" evidence="7">
    <location>
        <begin position="698"/>
        <end position="800"/>
    </location>
</feature>
<evidence type="ECO:0000313" key="8">
    <source>
        <dbReference type="Proteomes" id="UP001652660"/>
    </source>
</evidence>
<feature type="compositionally biased region" description="Polar residues" evidence="6">
    <location>
        <begin position="256"/>
        <end position="274"/>
    </location>
</feature>
<keyword evidence="2" id="KW-0805">Transcription regulation</keyword>
<evidence type="ECO:0000313" key="9">
    <source>
        <dbReference type="RefSeq" id="XP_071937748.1"/>
    </source>
</evidence>
<keyword evidence="5" id="KW-0539">Nucleus</keyword>
<proteinExistence type="predicted"/>
<dbReference type="InterPro" id="IPR015300">
    <property type="entry name" value="DNA-bd_pseudobarrel_sf"/>
</dbReference>
<dbReference type="Proteomes" id="UP001652660">
    <property type="component" value="Chromosome 1c"/>
</dbReference>
<dbReference type="SUPFAM" id="SSF101936">
    <property type="entry name" value="DNA-binding pseudobarrel domain"/>
    <property type="match status" value="1"/>
</dbReference>
<feature type="compositionally biased region" description="Polar residues" evidence="6">
    <location>
        <begin position="670"/>
        <end position="681"/>
    </location>
</feature>
<dbReference type="RefSeq" id="XP_071937748.1">
    <property type="nucleotide sequence ID" value="XM_072081647.1"/>
</dbReference>
<feature type="region of interest" description="Disordered" evidence="6">
    <location>
        <begin position="638"/>
        <end position="662"/>
    </location>
</feature>
<evidence type="ECO:0000256" key="2">
    <source>
        <dbReference type="ARBA" id="ARBA00023015"/>
    </source>
</evidence>